<dbReference type="GO" id="GO:0015562">
    <property type="term" value="F:efflux transmembrane transporter activity"/>
    <property type="evidence" value="ECO:0007669"/>
    <property type="project" value="TreeGrafter"/>
</dbReference>
<evidence type="ECO:0000259" key="5">
    <source>
        <dbReference type="Pfam" id="PF25967"/>
    </source>
</evidence>
<dbReference type="Gene3D" id="2.40.420.20">
    <property type="match status" value="1"/>
</dbReference>
<dbReference type="PANTHER" id="PTHR30469:SF15">
    <property type="entry name" value="HLYD FAMILY OF SECRETION PROTEINS"/>
    <property type="match status" value="1"/>
</dbReference>
<dbReference type="Pfam" id="PF25876">
    <property type="entry name" value="HH_MFP_RND"/>
    <property type="match status" value="1"/>
</dbReference>
<evidence type="ECO:0000313" key="6">
    <source>
        <dbReference type="EMBL" id="OOG24113.1"/>
    </source>
</evidence>
<dbReference type="RefSeq" id="WP_077278876.1">
    <property type="nucleotide sequence ID" value="NZ_MVBK01000051.1"/>
</dbReference>
<dbReference type="InterPro" id="IPR058792">
    <property type="entry name" value="Beta-barrel_RND_2"/>
</dbReference>
<keyword evidence="2" id="KW-0175">Coiled coil</keyword>
<evidence type="ECO:0000256" key="2">
    <source>
        <dbReference type="SAM" id="Coils"/>
    </source>
</evidence>
<dbReference type="EMBL" id="MVBK01000051">
    <property type="protein sequence ID" value="OOG24113.1"/>
    <property type="molecule type" value="Genomic_DNA"/>
</dbReference>
<reference evidence="6 7" key="1">
    <citation type="submission" date="2017-02" db="EMBL/GenBank/DDBJ databases">
        <title>Genomic diversity within the haloalkaliphilic genus Thioalkalivibrio.</title>
        <authorList>
            <person name="Ahn A.-C."/>
            <person name="Meier-Kolthoff J."/>
            <person name="Overmars L."/>
            <person name="Richter M."/>
            <person name="Woyke T."/>
            <person name="Sorokin D.Y."/>
            <person name="Muyzer G."/>
        </authorList>
    </citation>
    <scope>NUCLEOTIDE SEQUENCE [LARGE SCALE GENOMIC DNA]</scope>
    <source>
        <strain evidence="6 7">ALJD</strain>
    </source>
</reference>
<dbReference type="Pfam" id="PF25954">
    <property type="entry name" value="Beta-barrel_RND_2"/>
    <property type="match status" value="1"/>
</dbReference>
<dbReference type="Pfam" id="PF25967">
    <property type="entry name" value="RND-MFP_C"/>
    <property type="match status" value="1"/>
</dbReference>
<proteinExistence type="inferred from homology"/>
<protein>
    <submittedName>
        <fullName evidence="6">Efflux transporter periplasmic adaptor subunit</fullName>
    </submittedName>
</protein>
<dbReference type="InterPro" id="IPR006143">
    <property type="entry name" value="RND_pump_MFP"/>
</dbReference>
<dbReference type="Gene3D" id="1.10.287.470">
    <property type="entry name" value="Helix hairpin bin"/>
    <property type="match status" value="1"/>
</dbReference>
<dbReference type="OrthoDB" id="9800613at2"/>
<feature type="coiled-coil region" evidence="2">
    <location>
        <begin position="118"/>
        <end position="176"/>
    </location>
</feature>
<sequence>MSAPEIPRLSWPQRLTVTLVLVLLAGWIGLAGAERLSARFDPEPARAVPPPAVETLAVSAETAVVERTYRGTVEAEGRARISARLTAQILAIPHREGALVRQGDVLARLDDEELRRDAARLEAVGERLTGELATARREAARQEDLFRRNLTPERNLDDARQRVHTLEAQIRENAAALGVVQRRLSYAEERAPFDALVQRVHASEGELAATGQPLVEVVALNGLKAVVQVPQMDVPRLRPGMTVRLEVPALDRTWSAQVDRFYPALDASSRNATLAAFFPDDAVGVRPGMAVQAHVELEQIEGAVRLPAQAVHGEGPERRVFVLEDGRARERPVQVAVARAGEYLITAGIEPGERVIVTADPRLGDGLRVQAGEDPGS</sequence>
<dbReference type="Proteomes" id="UP000189462">
    <property type="component" value="Unassembled WGS sequence"/>
</dbReference>
<dbReference type="GO" id="GO:1990281">
    <property type="term" value="C:efflux pump complex"/>
    <property type="evidence" value="ECO:0007669"/>
    <property type="project" value="TreeGrafter"/>
</dbReference>
<feature type="domain" description="Multidrug resistance protein MdtA-like C-terminal permuted SH3" evidence="5">
    <location>
        <begin position="303"/>
        <end position="357"/>
    </location>
</feature>
<evidence type="ECO:0000256" key="1">
    <source>
        <dbReference type="ARBA" id="ARBA00009477"/>
    </source>
</evidence>
<dbReference type="STRING" id="108003.B1C78_09305"/>
<dbReference type="NCBIfam" id="TIGR01730">
    <property type="entry name" value="RND_mfp"/>
    <property type="match status" value="1"/>
</dbReference>
<name>A0A1V3NGP4_9GAMM</name>
<dbReference type="SUPFAM" id="SSF111369">
    <property type="entry name" value="HlyD-like secretion proteins"/>
    <property type="match status" value="1"/>
</dbReference>
<comment type="similarity">
    <text evidence="1">Belongs to the membrane fusion protein (MFP) (TC 8.A.1) family.</text>
</comment>
<dbReference type="AlphaFoldDB" id="A0A1V3NGP4"/>
<feature type="domain" description="Multidrug resistance protein MdtA-like alpha-helical hairpin" evidence="3">
    <location>
        <begin position="131"/>
        <end position="187"/>
    </location>
</feature>
<dbReference type="Gene3D" id="2.40.30.170">
    <property type="match status" value="1"/>
</dbReference>
<comment type="caution">
    <text evidence="6">The sequence shown here is derived from an EMBL/GenBank/DDBJ whole genome shotgun (WGS) entry which is preliminary data.</text>
</comment>
<gene>
    <name evidence="6" type="ORF">B1C78_09305</name>
</gene>
<evidence type="ECO:0000259" key="4">
    <source>
        <dbReference type="Pfam" id="PF25954"/>
    </source>
</evidence>
<dbReference type="Gene3D" id="2.40.50.100">
    <property type="match status" value="1"/>
</dbReference>
<evidence type="ECO:0000259" key="3">
    <source>
        <dbReference type="Pfam" id="PF25876"/>
    </source>
</evidence>
<evidence type="ECO:0000313" key="7">
    <source>
        <dbReference type="Proteomes" id="UP000189462"/>
    </source>
</evidence>
<dbReference type="InterPro" id="IPR058627">
    <property type="entry name" value="MdtA-like_C"/>
</dbReference>
<dbReference type="InterPro" id="IPR058624">
    <property type="entry name" value="MdtA-like_HH"/>
</dbReference>
<dbReference type="PANTHER" id="PTHR30469">
    <property type="entry name" value="MULTIDRUG RESISTANCE PROTEIN MDTA"/>
    <property type="match status" value="1"/>
</dbReference>
<keyword evidence="7" id="KW-1185">Reference proteome</keyword>
<feature type="domain" description="CusB-like beta-barrel" evidence="4">
    <location>
        <begin position="226"/>
        <end position="296"/>
    </location>
</feature>
<accession>A0A1V3NGP4</accession>
<organism evidence="6 7">
    <name type="scientific">Thioalkalivibrio denitrificans</name>
    <dbReference type="NCBI Taxonomy" id="108003"/>
    <lineage>
        <taxon>Bacteria</taxon>
        <taxon>Pseudomonadati</taxon>
        <taxon>Pseudomonadota</taxon>
        <taxon>Gammaproteobacteria</taxon>
        <taxon>Chromatiales</taxon>
        <taxon>Ectothiorhodospiraceae</taxon>
        <taxon>Thioalkalivibrio</taxon>
    </lineage>
</organism>